<name>A0ACB8ZMW7_CICIN</name>
<reference evidence="1 2" key="2">
    <citation type="journal article" date="2022" name="Mol. Ecol. Resour.">
        <title>The genomes of chicory, endive, great burdock and yacon provide insights into Asteraceae paleo-polyploidization history and plant inulin production.</title>
        <authorList>
            <person name="Fan W."/>
            <person name="Wang S."/>
            <person name="Wang H."/>
            <person name="Wang A."/>
            <person name="Jiang F."/>
            <person name="Liu H."/>
            <person name="Zhao H."/>
            <person name="Xu D."/>
            <person name="Zhang Y."/>
        </authorList>
    </citation>
    <scope>NUCLEOTIDE SEQUENCE [LARGE SCALE GENOMIC DNA]</scope>
    <source>
        <strain evidence="2">cv. Punajuju</strain>
        <tissue evidence="1">Leaves</tissue>
    </source>
</reference>
<dbReference type="EMBL" id="CM042016">
    <property type="protein sequence ID" value="KAI3699314.1"/>
    <property type="molecule type" value="Genomic_DNA"/>
</dbReference>
<organism evidence="1 2">
    <name type="scientific">Cichorium intybus</name>
    <name type="common">Chicory</name>
    <dbReference type="NCBI Taxonomy" id="13427"/>
    <lineage>
        <taxon>Eukaryota</taxon>
        <taxon>Viridiplantae</taxon>
        <taxon>Streptophyta</taxon>
        <taxon>Embryophyta</taxon>
        <taxon>Tracheophyta</taxon>
        <taxon>Spermatophyta</taxon>
        <taxon>Magnoliopsida</taxon>
        <taxon>eudicotyledons</taxon>
        <taxon>Gunneridae</taxon>
        <taxon>Pentapetalae</taxon>
        <taxon>asterids</taxon>
        <taxon>campanulids</taxon>
        <taxon>Asterales</taxon>
        <taxon>Asteraceae</taxon>
        <taxon>Cichorioideae</taxon>
        <taxon>Cichorieae</taxon>
        <taxon>Cichoriinae</taxon>
        <taxon>Cichorium</taxon>
    </lineage>
</organism>
<proteinExistence type="predicted"/>
<reference evidence="2" key="1">
    <citation type="journal article" date="2022" name="Mol. Ecol. Resour.">
        <title>The genomes of chicory, endive, great burdock and yacon provide insights into Asteraceae palaeo-polyploidization history and plant inulin production.</title>
        <authorList>
            <person name="Fan W."/>
            <person name="Wang S."/>
            <person name="Wang H."/>
            <person name="Wang A."/>
            <person name="Jiang F."/>
            <person name="Liu H."/>
            <person name="Zhao H."/>
            <person name="Xu D."/>
            <person name="Zhang Y."/>
        </authorList>
    </citation>
    <scope>NUCLEOTIDE SEQUENCE [LARGE SCALE GENOMIC DNA]</scope>
    <source>
        <strain evidence="2">cv. Punajuju</strain>
    </source>
</reference>
<accession>A0ACB8ZMW7</accession>
<gene>
    <name evidence="1" type="ORF">L2E82_43546</name>
</gene>
<evidence type="ECO:0000313" key="1">
    <source>
        <dbReference type="EMBL" id="KAI3699314.1"/>
    </source>
</evidence>
<comment type="caution">
    <text evidence="1">The sequence shown here is derived from an EMBL/GenBank/DDBJ whole genome shotgun (WGS) entry which is preliminary data.</text>
</comment>
<dbReference type="Proteomes" id="UP001055811">
    <property type="component" value="Linkage Group LG08"/>
</dbReference>
<protein>
    <submittedName>
        <fullName evidence="1">Uncharacterized protein</fullName>
    </submittedName>
</protein>
<keyword evidence="2" id="KW-1185">Reference proteome</keyword>
<sequence length="295" mass="33272">MESSTKPRIRSISLPSKLTPFPTRIKDDLNKLKTLVPLSSSVSNQSSFVCLVDLYLSVDNLLGSSRIQQVYLDQCKNKVLVEDVLVGSTGLLDSCSGLLEFLALMKKNIRTLQSALRRKGIAIDASSEAHILDYVLYRKKAKKNMLHHLRSLKKMEREAESCSVSGEDHHLSTVIGVLREIVTATISVFRALFFCLSGKGKLVKRFSLISKLMQTSRPNCDKTQEITTDVDMIDVTLHSLRKSIKNNDSKSIDVRMVKERLLNLDHQIEGYEVGLHTVFRRLIQTRVFLLNILGN</sequence>
<evidence type="ECO:0000313" key="2">
    <source>
        <dbReference type="Proteomes" id="UP001055811"/>
    </source>
</evidence>